<dbReference type="AlphaFoldDB" id="A0AAW7X3L6"/>
<evidence type="ECO:0000256" key="5">
    <source>
        <dbReference type="ARBA" id="ARBA00023136"/>
    </source>
</evidence>
<dbReference type="Pfam" id="PF13396">
    <property type="entry name" value="PLDc_N"/>
    <property type="match status" value="1"/>
</dbReference>
<comment type="caution">
    <text evidence="8">The sequence shown here is derived from an EMBL/GenBank/DDBJ whole genome shotgun (WGS) entry which is preliminary data.</text>
</comment>
<dbReference type="Proteomes" id="UP001169760">
    <property type="component" value="Unassembled WGS sequence"/>
</dbReference>
<evidence type="ECO:0000256" key="2">
    <source>
        <dbReference type="ARBA" id="ARBA00022475"/>
    </source>
</evidence>
<dbReference type="GO" id="GO:0005886">
    <property type="term" value="C:plasma membrane"/>
    <property type="evidence" value="ECO:0007669"/>
    <property type="project" value="UniProtKB-SubCell"/>
</dbReference>
<proteinExistence type="predicted"/>
<comment type="subcellular location">
    <subcellularLocation>
        <location evidence="1">Cell membrane</location>
        <topology evidence="1">Multi-pass membrane protein</topology>
    </subcellularLocation>
</comment>
<feature type="domain" description="Cardiolipin synthase N-terminal" evidence="7">
    <location>
        <begin position="12"/>
        <end position="54"/>
    </location>
</feature>
<gene>
    <name evidence="8" type="ORF">Q4521_01865</name>
</gene>
<evidence type="ECO:0000256" key="6">
    <source>
        <dbReference type="SAM" id="Phobius"/>
    </source>
</evidence>
<evidence type="ECO:0000313" key="9">
    <source>
        <dbReference type="Proteomes" id="UP001169760"/>
    </source>
</evidence>
<keyword evidence="4 6" id="KW-1133">Transmembrane helix</keyword>
<sequence>MLETGIGILILALIVWAVLKITASNESTEKKVLWILFILVVPVIGLICWVIFGPKGSRARL</sequence>
<evidence type="ECO:0000313" key="8">
    <source>
        <dbReference type="EMBL" id="MDO6421211.1"/>
    </source>
</evidence>
<evidence type="ECO:0000256" key="4">
    <source>
        <dbReference type="ARBA" id="ARBA00022989"/>
    </source>
</evidence>
<keyword evidence="5 6" id="KW-0472">Membrane</keyword>
<keyword evidence="3 6" id="KW-0812">Transmembrane</keyword>
<dbReference type="InterPro" id="IPR027379">
    <property type="entry name" value="CLS_N"/>
</dbReference>
<organism evidence="8 9">
    <name type="scientific">Saccharophagus degradans</name>
    <dbReference type="NCBI Taxonomy" id="86304"/>
    <lineage>
        <taxon>Bacteria</taxon>
        <taxon>Pseudomonadati</taxon>
        <taxon>Pseudomonadota</taxon>
        <taxon>Gammaproteobacteria</taxon>
        <taxon>Cellvibrionales</taxon>
        <taxon>Cellvibrionaceae</taxon>
        <taxon>Saccharophagus</taxon>
    </lineage>
</organism>
<evidence type="ECO:0000256" key="3">
    <source>
        <dbReference type="ARBA" id="ARBA00022692"/>
    </source>
</evidence>
<accession>A0AAW7X3L6</accession>
<reference evidence="8" key="1">
    <citation type="submission" date="2023-07" db="EMBL/GenBank/DDBJ databases">
        <title>Genome content predicts the carbon catabolic preferences of heterotrophic bacteria.</title>
        <authorList>
            <person name="Gralka M."/>
        </authorList>
    </citation>
    <scope>NUCLEOTIDE SEQUENCE</scope>
    <source>
        <strain evidence="8">I3M17_2</strain>
    </source>
</reference>
<name>A0AAW7X3L6_9GAMM</name>
<protein>
    <submittedName>
        <fullName evidence="8">PLDc N-terminal domain-containing protein</fullName>
    </submittedName>
</protein>
<keyword evidence="2" id="KW-1003">Cell membrane</keyword>
<dbReference type="EMBL" id="JAUOPB010000001">
    <property type="protein sequence ID" value="MDO6421211.1"/>
    <property type="molecule type" value="Genomic_DNA"/>
</dbReference>
<evidence type="ECO:0000256" key="1">
    <source>
        <dbReference type="ARBA" id="ARBA00004651"/>
    </source>
</evidence>
<feature type="transmembrane region" description="Helical" evidence="6">
    <location>
        <begin position="32"/>
        <end position="52"/>
    </location>
</feature>
<evidence type="ECO:0000259" key="7">
    <source>
        <dbReference type="Pfam" id="PF13396"/>
    </source>
</evidence>
<dbReference type="RefSeq" id="WP_303490487.1">
    <property type="nucleotide sequence ID" value="NZ_JAUOPB010000001.1"/>
</dbReference>
<feature type="transmembrane region" description="Helical" evidence="6">
    <location>
        <begin position="6"/>
        <end position="23"/>
    </location>
</feature>